<dbReference type="AlphaFoldDB" id="A0A4V3XIT4"/>
<evidence type="ECO:0000256" key="1">
    <source>
        <dbReference type="SAM" id="Coils"/>
    </source>
</evidence>
<evidence type="ECO:0000256" key="2">
    <source>
        <dbReference type="SAM" id="MobiDB-lite"/>
    </source>
</evidence>
<proteinExistence type="predicted"/>
<feature type="region of interest" description="Disordered" evidence="2">
    <location>
        <begin position="1"/>
        <end position="74"/>
    </location>
</feature>
<organism evidence="3 4">
    <name type="scientific">Antrodiella citrinella</name>
    <dbReference type="NCBI Taxonomy" id="2447956"/>
    <lineage>
        <taxon>Eukaryota</taxon>
        <taxon>Fungi</taxon>
        <taxon>Dikarya</taxon>
        <taxon>Basidiomycota</taxon>
        <taxon>Agaricomycotina</taxon>
        <taxon>Agaricomycetes</taxon>
        <taxon>Polyporales</taxon>
        <taxon>Steccherinaceae</taxon>
        <taxon>Antrodiella</taxon>
    </lineage>
</organism>
<accession>A0A4V3XIT4</accession>
<gene>
    <name evidence="3" type="ORF">EUX98_g3747</name>
</gene>
<keyword evidence="4" id="KW-1185">Reference proteome</keyword>
<sequence>MKGFKSSFSRTKSSSGISSGVPTPTSETPTSPSVEVYNGGDSPIVSEAPKEKEKKSLFAVKSKEKPPSPPDPERTKEYILAASERMDEIEKLLEQVRAKKSKMSHEIARKILSAVGSAMPVLEAVASLHPISSNVFMVFQGVFELQNMRQEHEETIVEVFYEATVTMWSLARLATLEIEEDFKHEFAKILSKIKDALEELTEYIGTYYEKNIAVRIATVHKATDTLNEFKTEFEKQRTELNLFINTHTAATLQRDLKPIGKGVNKLLTIAAESRSETLQKLSENARKAQEQMGDMNLNLTSMMNKLLASQLDTKESILKRLESGPHENIKVEEMKLVWKAAKHPYVDMAWRNTVKCRHFLDAVQDHFFKRFAERLKNTSEFHQDQWTLDILSKSIFYPGIGDAIDGDSSAFISVTELNDFLAKLPPTWSVAEWFTFWAVGWTQTNMTYREKIHETWQEITAKTSSLIAQSGPDHALSLFHSQMETFIKSAVGVPEEDVEEEFISLKTEAQLHRLNVKYKHLQEFTLDDRLNQKPMRDVDAVLWILGSTEARIELHLMPLVYVSLGQFLKKFDAISANDQDIVELVTQYDQSRRVMESMFARRLAELVQIWSQQKQHLPTQVAGFCGGIFKSYYETVFEKARREKRAKKIRDYDQADE</sequence>
<feature type="coiled-coil region" evidence="1">
    <location>
        <begin position="79"/>
        <end position="106"/>
    </location>
</feature>
<name>A0A4V3XIT4_9APHY</name>
<reference evidence="3 4" key="1">
    <citation type="submission" date="2019-02" db="EMBL/GenBank/DDBJ databases">
        <title>Genome sequencing of the rare red list fungi Antrodiella citrinella (Flaviporus citrinellus).</title>
        <authorList>
            <person name="Buettner E."/>
            <person name="Kellner H."/>
        </authorList>
    </citation>
    <scope>NUCLEOTIDE SEQUENCE [LARGE SCALE GENOMIC DNA]</scope>
    <source>
        <strain evidence="3 4">DSM 108506</strain>
    </source>
</reference>
<protein>
    <submittedName>
        <fullName evidence="3">Uncharacterized protein</fullName>
    </submittedName>
</protein>
<evidence type="ECO:0000313" key="3">
    <source>
        <dbReference type="EMBL" id="THH30443.1"/>
    </source>
</evidence>
<dbReference type="EMBL" id="SGPM01000081">
    <property type="protein sequence ID" value="THH30443.1"/>
    <property type="molecule type" value="Genomic_DNA"/>
</dbReference>
<feature type="coiled-coil region" evidence="1">
    <location>
        <begin position="271"/>
        <end position="298"/>
    </location>
</feature>
<dbReference type="Proteomes" id="UP000308730">
    <property type="component" value="Unassembled WGS sequence"/>
</dbReference>
<dbReference type="OrthoDB" id="3222020at2759"/>
<keyword evidence="1" id="KW-0175">Coiled coil</keyword>
<evidence type="ECO:0000313" key="4">
    <source>
        <dbReference type="Proteomes" id="UP000308730"/>
    </source>
</evidence>
<feature type="compositionally biased region" description="Low complexity" evidence="2">
    <location>
        <begin position="1"/>
        <end position="36"/>
    </location>
</feature>
<comment type="caution">
    <text evidence="3">The sequence shown here is derived from an EMBL/GenBank/DDBJ whole genome shotgun (WGS) entry which is preliminary data.</text>
</comment>
<feature type="compositionally biased region" description="Basic and acidic residues" evidence="2">
    <location>
        <begin position="48"/>
        <end position="74"/>
    </location>
</feature>